<dbReference type="InterPro" id="IPR007887">
    <property type="entry name" value="MecA_N"/>
</dbReference>
<comment type="similarity">
    <text evidence="3">Belongs to the transpeptidase family.</text>
</comment>
<evidence type="ECO:0000256" key="1">
    <source>
        <dbReference type="ARBA" id="ARBA00004370"/>
    </source>
</evidence>
<dbReference type="GO" id="GO:0009252">
    <property type="term" value="P:peptidoglycan biosynthetic process"/>
    <property type="evidence" value="ECO:0007669"/>
    <property type="project" value="UniProtKB-UniPathway"/>
</dbReference>
<dbReference type="SUPFAM" id="SSF56601">
    <property type="entry name" value="beta-lactamase/transpeptidase-like"/>
    <property type="match status" value="1"/>
</dbReference>
<dbReference type="SUPFAM" id="SSF54427">
    <property type="entry name" value="NTF2-like"/>
    <property type="match status" value="1"/>
</dbReference>
<evidence type="ECO:0000256" key="5">
    <source>
        <dbReference type="ARBA" id="ARBA00023136"/>
    </source>
</evidence>
<dbReference type="Gene3D" id="3.10.450.100">
    <property type="entry name" value="NTF2-like, domain 1"/>
    <property type="match status" value="1"/>
</dbReference>
<gene>
    <name evidence="10" type="ORF">JCM9157_1729</name>
</gene>
<dbReference type="STRING" id="1236973.JCM9157_1729"/>
<dbReference type="EC" id="3.4.16.4" evidence="4"/>
<feature type="domain" description="Penicillin-binding protein dimerisation" evidence="8">
    <location>
        <begin position="157"/>
        <end position="323"/>
    </location>
</feature>
<dbReference type="Gene3D" id="3.40.710.10">
    <property type="entry name" value="DD-peptidase/beta-lactamase superfamily"/>
    <property type="match status" value="1"/>
</dbReference>
<comment type="subcellular location">
    <subcellularLocation>
        <location evidence="1">Membrane</location>
    </subcellularLocation>
</comment>
<dbReference type="SUPFAM" id="SSF56519">
    <property type="entry name" value="Penicillin binding protein dimerisation domain"/>
    <property type="match status" value="1"/>
</dbReference>
<dbReference type="Gene3D" id="3.30.1390.30">
    <property type="entry name" value="Penicillin-binding protein 2a, domain 3"/>
    <property type="match status" value="1"/>
</dbReference>
<dbReference type="PROSITE" id="PS51257">
    <property type="entry name" value="PROKAR_LIPOPROTEIN"/>
    <property type="match status" value="1"/>
</dbReference>
<dbReference type="GO" id="GO:0008658">
    <property type="term" value="F:penicillin binding"/>
    <property type="evidence" value="ECO:0007669"/>
    <property type="project" value="InterPro"/>
</dbReference>
<evidence type="ECO:0000259" key="8">
    <source>
        <dbReference type="Pfam" id="PF03717"/>
    </source>
</evidence>
<comment type="caution">
    <text evidence="10">The sequence shown here is derived from an EMBL/GenBank/DDBJ whole genome shotgun (WGS) entry which is preliminary data.</text>
</comment>
<dbReference type="PANTHER" id="PTHR30627:SF25">
    <property type="entry name" value="PENICILLIN-BINDING PROTEIN 3"/>
    <property type="match status" value="1"/>
</dbReference>
<sequence>MRKETILIFHLFMIIVLLIGCSNETQPPDEVFEDFSLAWKQGNYDVMYEFLSTTSKTMISEEEFIQLYTNTYEEIQKSNLDVELIIEDEENLDLTENEIVLPFVKNISMFTGDMDFESFVSLSLDEENNEWKVDWSPSLVFPMMVEGDQVKLRVLYPSQRGEIFDRNGMGLAINGEIYEIGVVPGRIEDEESELKQLSDKIDVSEDYIIGRMNQSWVGEETFVPIKKVALDQETFVEEVYQSIPFATYRKVPARVYPAGKAAAHLTGYLQMVTAEEVEEDTTNFYTNQSQIGRAGLEALFEERLRGMIGGEIYIEGEDGNQKDVIQRNEAVNGETIRLTIDASLQQAIFNKLNQDKDSGTSVALDPVTGEVLSLVNSPAYDPNEFILGMSKDRFDQLQHDEKRPLTNRFSQSFIPGSTIKPITAAVALKNGLDPDKKISSSDEGWQKDPSWGNHLVRRVSNPLTELNLFEAMLYSDNIYFAKIATDLGIDVFQEGFDHFGFGNKLPFVYGFAESKLAVEEIDSDVLLADTAYGQGEMLVNPLHLALMYSTFVNSGSISKPLLLLDEQQELWKESVVSEEHSDIVLQSMIAVVNNSQGTASHAKLDQMMLAGKTGTAEHKETREVDEAGAETGWFVAVDADQPDLLMLMMIENVNEGNRGSSYVVTKVKELFQEYSRN</sequence>
<dbReference type="GO" id="GO:0009002">
    <property type="term" value="F:serine-type D-Ala-D-Ala carboxypeptidase activity"/>
    <property type="evidence" value="ECO:0007669"/>
    <property type="project" value="UniProtKB-EC"/>
</dbReference>
<comment type="catalytic activity">
    <reaction evidence="6">
        <text>Preferential cleavage: (Ac)2-L-Lys-D-Ala-|-D-Ala. Also transpeptidation of peptidyl-alanyl moieties that are N-acyl substituents of D-alanine.</text>
        <dbReference type="EC" id="3.4.16.4"/>
    </reaction>
</comment>
<dbReference type="GO" id="GO:0046677">
    <property type="term" value="P:response to antibiotic"/>
    <property type="evidence" value="ECO:0007669"/>
    <property type="project" value="InterPro"/>
</dbReference>
<feature type="domain" description="NTF2-like N-terminal transpeptidase" evidence="9">
    <location>
        <begin position="28"/>
        <end position="148"/>
    </location>
</feature>
<protein>
    <recommendedName>
        <fullName evidence="4">serine-type D-Ala-D-Ala carboxypeptidase</fullName>
        <ecNumber evidence="4">3.4.16.4</ecNumber>
    </recommendedName>
</protein>
<dbReference type="UniPathway" id="UPA00219"/>
<dbReference type="Proteomes" id="UP000018896">
    <property type="component" value="Unassembled WGS sequence"/>
</dbReference>
<dbReference type="InterPro" id="IPR005311">
    <property type="entry name" value="PBP_dimer"/>
</dbReference>
<evidence type="ECO:0000256" key="2">
    <source>
        <dbReference type="ARBA" id="ARBA00004752"/>
    </source>
</evidence>
<dbReference type="Pfam" id="PF00905">
    <property type="entry name" value="Transpeptidase"/>
    <property type="match status" value="1"/>
</dbReference>
<dbReference type="GO" id="GO:0071972">
    <property type="term" value="F:peptidoglycan L,D-transpeptidase activity"/>
    <property type="evidence" value="ECO:0007669"/>
    <property type="project" value="TreeGrafter"/>
</dbReference>
<evidence type="ECO:0000259" key="9">
    <source>
        <dbReference type="Pfam" id="PF05223"/>
    </source>
</evidence>
<evidence type="ECO:0000256" key="6">
    <source>
        <dbReference type="ARBA" id="ARBA00034000"/>
    </source>
</evidence>
<dbReference type="Pfam" id="PF03717">
    <property type="entry name" value="PBP_dimer"/>
    <property type="match status" value="1"/>
</dbReference>
<accession>W4QSP5</accession>
<dbReference type="eggNOG" id="COG0768">
    <property type="taxonomic scope" value="Bacteria"/>
</dbReference>
<dbReference type="InterPro" id="IPR012338">
    <property type="entry name" value="Beta-lactam/transpept-like"/>
</dbReference>
<dbReference type="GO" id="GO:0005886">
    <property type="term" value="C:plasma membrane"/>
    <property type="evidence" value="ECO:0007669"/>
    <property type="project" value="TreeGrafter"/>
</dbReference>
<dbReference type="InterPro" id="IPR001460">
    <property type="entry name" value="PCN-bd_Tpept"/>
</dbReference>
<feature type="domain" description="Penicillin-binding protein transpeptidase" evidence="7">
    <location>
        <begin position="359"/>
        <end position="667"/>
    </location>
</feature>
<proteinExistence type="inferred from homology"/>
<evidence type="ECO:0000313" key="10">
    <source>
        <dbReference type="EMBL" id="GAE34658.1"/>
    </source>
</evidence>
<dbReference type="InterPro" id="IPR032710">
    <property type="entry name" value="NTF2-like_dom_sf"/>
</dbReference>
<comment type="pathway">
    <text evidence="2">Cell wall biogenesis; peptidoglycan biosynthesis.</text>
</comment>
<dbReference type="Pfam" id="PF05223">
    <property type="entry name" value="MecA_N"/>
    <property type="match status" value="1"/>
</dbReference>
<dbReference type="Gene3D" id="3.90.1310.10">
    <property type="entry name" value="Penicillin-binding protein 2a (Domain 2)"/>
    <property type="match status" value="1"/>
</dbReference>
<evidence type="ECO:0000256" key="3">
    <source>
        <dbReference type="ARBA" id="ARBA00007171"/>
    </source>
</evidence>
<dbReference type="AlphaFoldDB" id="W4QSP5"/>
<dbReference type="InterPro" id="IPR050515">
    <property type="entry name" value="Beta-lactam/transpept"/>
</dbReference>
<dbReference type="GO" id="GO:0071555">
    <property type="term" value="P:cell wall organization"/>
    <property type="evidence" value="ECO:0007669"/>
    <property type="project" value="TreeGrafter"/>
</dbReference>
<keyword evidence="11" id="KW-1185">Reference proteome</keyword>
<name>W4QSP5_HALA3</name>
<dbReference type="InterPro" id="IPR036138">
    <property type="entry name" value="PBP_dimer_sf"/>
</dbReference>
<evidence type="ECO:0000256" key="4">
    <source>
        <dbReference type="ARBA" id="ARBA00012448"/>
    </source>
</evidence>
<keyword evidence="5" id="KW-0472">Membrane</keyword>
<dbReference type="PANTHER" id="PTHR30627">
    <property type="entry name" value="PEPTIDOGLYCAN D,D-TRANSPEPTIDASE"/>
    <property type="match status" value="1"/>
</dbReference>
<evidence type="ECO:0000259" key="7">
    <source>
        <dbReference type="Pfam" id="PF00905"/>
    </source>
</evidence>
<dbReference type="EMBL" id="BAUV01000009">
    <property type="protein sequence ID" value="GAE34658.1"/>
    <property type="molecule type" value="Genomic_DNA"/>
</dbReference>
<reference evidence="10 11" key="1">
    <citation type="journal article" date="2014" name="Genome Announc.">
        <title>Draft Genome Sequences of Three Alkaliphilic Bacillus Strains, Bacillus wakoensis JCM 9140T, Bacillus akibai JCM 9157T, and Bacillus hemicellulosilyticus JCM 9152T.</title>
        <authorList>
            <person name="Yuki M."/>
            <person name="Oshima K."/>
            <person name="Suda W."/>
            <person name="Oshida Y."/>
            <person name="Kitamura K."/>
            <person name="Iida T."/>
            <person name="Hattori M."/>
            <person name="Ohkuma M."/>
        </authorList>
    </citation>
    <scope>NUCLEOTIDE SEQUENCE [LARGE SCALE GENOMIC DNA]</scope>
    <source>
        <strain evidence="10 11">JCM 9157</strain>
    </source>
</reference>
<dbReference type="RefSeq" id="WP_035663626.1">
    <property type="nucleotide sequence ID" value="NZ_BAUV01000009.1"/>
</dbReference>
<dbReference type="OrthoDB" id="9766847at2"/>
<organism evidence="10 11">
    <name type="scientific">Halalkalibacter akibai (strain ATCC 43226 / DSM 21942 / CIP 109018 / JCM 9157 / 1139)</name>
    <name type="common">Bacillus akibai</name>
    <dbReference type="NCBI Taxonomy" id="1236973"/>
    <lineage>
        <taxon>Bacteria</taxon>
        <taxon>Bacillati</taxon>
        <taxon>Bacillota</taxon>
        <taxon>Bacilli</taxon>
        <taxon>Bacillales</taxon>
        <taxon>Bacillaceae</taxon>
        <taxon>Halalkalibacter</taxon>
    </lineage>
</organism>
<evidence type="ECO:0000313" key="11">
    <source>
        <dbReference type="Proteomes" id="UP000018896"/>
    </source>
</evidence>